<keyword evidence="1" id="KW-0472">Membrane</keyword>
<evidence type="ECO:0000313" key="3">
    <source>
        <dbReference type="Proteomes" id="UP000297318"/>
    </source>
</evidence>
<comment type="caution">
    <text evidence="2">The sequence shown here is derived from an EMBL/GenBank/DDBJ whole genome shotgun (WGS) entry which is preliminary data.</text>
</comment>
<feature type="transmembrane region" description="Helical" evidence="1">
    <location>
        <begin position="72"/>
        <end position="92"/>
    </location>
</feature>
<dbReference type="PANTHER" id="PTHR36974">
    <property type="entry name" value="MEMBRANE PROTEIN-RELATED"/>
    <property type="match status" value="1"/>
</dbReference>
<name>A0A4Z1DYK8_9MICO</name>
<dbReference type="Proteomes" id="UP000297318">
    <property type="component" value="Unassembled WGS sequence"/>
</dbReference>
<protein>
    <submittedName>
        <fullName evidence="2">Putative membrane protein</fullName>
    </submittedName>
</protein>
<feature type="transmembrane region" description="Helical" evidence="1">
    <location>
        <begin position="7"/>
        <end position="26"/>
    </location>
</feature>
<proteinExistence type="predicted"/>
<sequence>MTHVARAVGQVAMGGVMLAAGTAHLTRTRGYRVAVPAWFPGDPDRVIVASGVVEIALGAALAATWRQPARAWVGLGTAAFLVAVWPGNVSQYLEQRDAGAMLDSDAKRLVRLPLQVPLIAWALAAGDVQRVLGPRLLPR</sequence>
<dbReference type="AlphaFoldDB" id="A0A4Z1DYK8"/>
<dbReference type="PANTHER" id="PTHR36974:SF1">
    <property type="entry name" value="DOXX FAMILY MEMBRANE PROTEIN"/>
    <property type="match status" value="1"/>
</dbReference>
<feature type="transmembrane region" description="Helical" evidence="1">
    <location>
        <begin position="46"/>
        <end position="65"/>
    </location>
</feature>
<evidence type="ECO:0000313" key="2">
    <source>
        <dbReference type="EMBL" id="TGO03918.1"/>
    </source>
</evidence>
<gene>
    <name evidence="2" type="ORF">SERN_2930</name>
</gene>
<evidence type="ECO:0000256" key="1">
    <source>
        <dbReference type="SAM" id="Phobius"/>
    </source>
</evidence>
<accession>A0A4Z1DYK8</accession>
<reference evidence="2 3" key="1">
    <citation type="submission" date="2018-11" db="EMBL/GenBank/DDBJ databases">
        <title>Complete genome sequencing of the Actinobacteria Serinibacter sp. K3-2.</title>
        <authorList>
            <person name="Rakitin A.L."/>
            <person name="Beletsky A.V."/>
            <person name="Mardanov A.V."/>
            <person name="Ravin N.V."/>
            <person name="Gromova A.S."/>
            <person name="Filippova S.N."/>
            <person name="Gal'Chenko V.F."/>
        </authorList>
    </citation>
    <scope>NUCLEOTIDE SEQUENCE [LARGE SCALE GENOMIC DNA]</scope>
    <source>
        <strain evidence="2 3">K3-2</strain>
    </source>
</reference>
<dbReference type="EMBL" id="RHPJ01000005">
    <property type="protein sequence ID" value="TGO03918.1"/>
    <property type="molecule type" value="Genomic_DNA"/>
</dbReference>
<dbReference type="RefSeq" id="WP_233251733.1">
    <property type="nucleotide sequence ID" value="NZ_RHPJ01000005.1"/>
</dbReference>
<organism evidence="2 3">
    <name type="scientific">Serinibacter arcticus</name>
    <dbReference type="NCBI Taxonomy" id="1655435"/>
    <lineage>
        <taxon>Bacteria</taxon>
        <taxon>Bacillati</taxon>
        <taxon>Actinomycetota</taxon>
        <taxon>Actinomycetes</taxon>
        <taxon>Micrococcales</taxon>
        <taxon>Beutenbergiaceae</taxon>
        <taxon>Serinibacter</taxon>
    </lineage>
</organism>
<keyword evidence="3" id="KW-1185">Reference proteome</keyword>
<keyword evidence="1" id="KW-0812">Transmembrane</keyword>
<keyword evidence="1" id="KW-1133">Transmembrane helix</keyword>